<proteinExistence type="predicted"/>
<sequence length="110" mass="12457">MDAHVFMISTLWKTSLITSPLDKHNLLEPRWSIDAAGVVPHQHRHADMAVQSAPNSVFVWKTTRMISAGQRQLIRRRDALNEGVVCRMSFLIGITGPVEFKQSNFCDPEN</sequence>
<keyword evidence="2" id="KW-1185">Reference proteome</keyword>
<dbReference type="EMBL" id="NIRI02000010">
    <property type="protein sequence ID" value="KAG5454180.1"/>
    <property type="molecule type" value="Genomic_DNA"/>
</dbReference>
<organism evidence="1 2">
    <name type="scientific">Clonorchis sinensis</name>
    <name type="common">Chinese liver fluke</name>
    <dbReference type="NCBI Taxonomy" id="79923"/>
    <lineage>
        <taxon>Eukaryota</taxon>
        <taxon>Metazoa</taxon>
        <taxon>Spiralia</taxon>
        <taxon>Lophotrochozoa</taxon>
        <taxon>Platyhelminthes</taxon>
        <taxon>Trematoda</taxon>
        <taxon>Digenea</taxon>
        <taxon>Opisthorchiida</taxon>
        <taxon>Opisthorchiata</taxon>
        <taxon>Opisthorchiidae</taxon>
        <taxon>Clonorchis</taxon>
    </lineage>
</organism>
<accession>A0A419Q3U7</accession>
<reference evidence="1 2" key="2">
    <citation type="journal article" date="2021" name="Genomics">
        <title>High-quality reference genome for Clonorchis sinensis.</title>
        <authorList>
            <person name="Young N.D."/>
            <person name="Stroehlein A.J."/>
            <person name="Kinkar L."/>
            <person name="Wang T."/>
            <person name="Sohn W.M."/>
            <person name="Chang B.C.H."/>
            <person name="Kaur P."/>
            <person name="Weisz D."/>
            <person name="Dudchenko O."/>
            <person name="Aiden E.L."/>
            <person name="Korhonen P.K."/>
            <person name="Gasser R.B."/>
        </authorList>
    </citation>
    <scope>NUCLEOTIDE SEQUENCE [LARGE SCALE GENOMIC DNA]</scope>
    <source>
        <strain evidence="1">Cs-k2</strain>
    </source>
</reference>
<dbReference type="Proteomes" id="UP000286415">
    <property type="component" value="Unassembled WGS sequence"/>
</dbReference>
<dbReference type="InParanoid" id="A0A419Q3U7"/>
<protein>
    <submittedName>
        <fullName evidence="1">Uncharacterized protein</fullName>
    </submittedName>
</protein>
<evidence type="ECO:0000313" key="1">
    <source>
        <dbReference type="EMBL" id="KAG5454180.1"/>
    </source>
</evidence>
<name>A0A419Q3U7_CLOSI</name>
<dbReference type="AlphaFoldDB" id="A0A419Q3U7"/>
<evidence type="ECO:0000313" key="2">
    <source>
        <dbReference type="Proteomes" id="UP000286415"/>
    </source>
</evidence>
<gene>
    <name evidence="1" type="ORF">CSKR_111161</name>
</gene>
<comment type="caution">
    <text evidence="1">The sequence shown here is derived from an EMBL/GenBank/DDBJ whole genome shotgun (WGS) entry which is preliminary data.</text>
</comment>
<reference evidence="1 2" key="1">
    <citation type="journal article" date="2018" name="Biotechnol. Adv.">
        <title>Improved genomic resources and new bioinformatic workflow for the carcinogenic parasite Clonorchis sinensis: Biotechnological implications.</title>
        <authorList>
            <person name="Wang D."/>
            <person name="Korhonen P.K."/>
            <person name="Gasser R.B."/>
            <person name="Young N.D."/>
        </authorList>
    </citation>
    <scope>NUCLEOTIDE SEQUENCE [LARGE SCALE GENOMIC DNA]</scope>
    <source>
        <strain evidence="1">Cs-k2</strain>
    </source>
</reference>